<feature type="transmembrane region" description="Helical" evidence="7">
    <location>
        <begin position="99"/>
        <end position="119"/>
    </location>
</feature>
<dbReference type="Proteomes" id="UP000887566">
    <property type="component" value="Unplaced"/>
</dbReference>
<feature type="transmembrane region" description="Helical" evidence="7">
    <location>
        <begin position="300"/>
        <end position="318"/>
    </location>
</feature>
<evidence type="ECO:0000313" key="9">
    <source>
        <dbReference type="WBParaSite" id="PSAMB.scaffold330size56329.g4934.t1"/>
    </source>
</evidence>
<feature type="transmembrane region" description="Helical" evidence="7">
    <location>
        <begin position="330"/>
        <end position="347"/>
    </location>
</feature>
<comment type="similarity">
    <text evidence="2">Belongs to the nucleotide-sugar transporter family. SLC35A subfamily.</text>
</comment>
<dbReference type="WBParaSite" id="PSAMB.scaffold330size56329.g4934.t1">
    <property type="protein sequence ID" value="PSAMB.scaffold330size56329.g4934.t1"/>
    <property type="gene ID" value="PSAMB.scaffold330size56329.g4934"/>
</dbReference>
<evidence type="ECO:0000256" key="7">
    <source>
        <dbReference type="SAM" id="Phobius"/>
    </source>
</evidence>
<accession>A0A914W947</accession>
<evidence type="ECO:0000256" key="6">
    <source>
        <dbReference type="ARBA" id="ARBA00023136"/>
    </source>
</evidence>
<keyword evidence="6 7" id="KW-0472">Membrane</keyword>
<dbReference type="SUPFAM" id="SSF103481">
    <property type="entry name" value="Multidrug resistance efflux transporter EmrE"/>
    <property type="match status" value="1"/>
</dbReference>
<evidence type="ECO:0000256" key="1">
    <source>
        <dbReference type="ARBA" id="ARBA00004141"/>
    </source>
</evidence>
<sequence length="375" mass="41471">MSSTNLHARPPYQLVEEGSASSASAEHHGLSAMAKSKDAEGMILPRTIARETKHDSKRDFLFKAYVIVSMTFMWTAYTLMVSYTRNSTPADKVYNSSSVVLLAEFTKWLIAICCLLRSCQYDMASVRRLLDVEFFGRPMELLKMSVPSIAYAVQNNLDFVALSNLDAGVYQVTTQLKVVTTAVFMVIMLRRRYSARRWFAITLLFAGVAAVQMDAAAENSTSNDSDKNYTLGLIAVLSTCFTAGFAGVYFEKMLKDGGSTPFWIRNLQMYTCGIISASLACVVKDGANISRVGFFYGYDSKVYCIVGLLGMGGIYISLVMKHLDNLHKSFASAFSIILVVIMSYWMFANVHIGGFFLLGSAVVCFAVLLYNSVPE</sequence>
<dbReference type="Pfam" id="PF04142">
    <property type="entry name" value="Nuc_sug_transp"/>
    <property type="match status" value="1"/>
</dbReference>
<keyword evidence="4 7" id="KW-0812">Transmembrane</keyword>
<dbReference type="GO" id="GO:0000139">
    <property type="term" value="C:Golgi membrane"/>
    <property type="evidence" value="ECO:0007669"/>
    <property type="project" value="InterPro"/>
</dbReference>
<feature type="transmembrane region" description="Helical" evidence="7">
    <location>
        <begin position="198"/>
        <end position="217"/>
    </location>
</feature>
<feature type="transmembrane region" description="Helical" evidence="7">
    <location>
        <begin position="353"/>
        <end position="373"/>
    </location>
</feature>
<feature type="transmembrane region" description="Helical" evidence="7">
    <location>
        <begin position="229"/>
        <end position="250"/>
    </location>
</feature>
<keyword evidence="5 7" id="KW-1133">Transmembrane helix</keyword>
<evidence type="ECO:0000256" key="3">
    <source>
        <dbReference type="ARBA" id="ARBA00022597"/>
    </source>
</evidence>
<keyword evidence="8" id="KW-1185">Reference proteome</keyword>
<feature type="transmembrane region" description="Helical" evidence="7">
    <location>
        <begin position="262"/>
        <end position="280"/>
    </location>
</feature>
<dbReference type="GO" id="GO:0015165">
    <property type="term" value="F:pyrimidine nucleotide-sugar transmembrane transporter activity"/>
    <property type="evidence" value="ECO:0007669"/>
    <property type="project" value="InterPro"/>
</dbReference>
<keyword evidence="3" id="KW-0762">Sugar transport</keyword>
<evidence type="ECO:0000256" key="5">
    <source>
        <dbReference type="ARBA" id="ARBA00022989"/>
    </source>
</evidence>
<dbReference type="PANTHER" id="PTHR10231">
    <property type="entry name" value="NUCLEOTIDE-SUGAR TRANSMEMBRANE TRANSPORTER"/>
    <property type="match status" value="1"/>
</dbReference>
<evidence type="ECO:0000256" key="4">
    <source>
        <dbReference type="ARBA" id="ARBA00022692"/>
    </source>
</evidence>
<feature type="transmembrane region" description="Helical" evidence="7">
    <location>
        <begin position="60"/>
        <end position="79"/>
    </location>
</feature>
<dbReference type="AlphaFoldDB" id="A0A914W947"/>
<evidence type="ECO:0000256" key="2">
    <source>
        <dbReference type="ARBA" id="ARBA00009976"/>
    </source>
</evidence>
<comment type="subcellular location">
    <subcellularLocation>
        <location evidence="1">Membrane</location>
        <topology evidence="1">Multi-pass membrane protein</topology>
    </subcellularLocation>
</comment>
<reference evidence="9" key="1">
    <citation type="submission" date="2022-11" db="UniProtKB">
        <authorList>
            <consortium name="WormBaseParasite"/>
        </authorList>
    </citation>
    <scope>IDENTIFICATION</scope>
</reference>
<organism evidence="8 9">
    <name type="scientific">Plectus sambesii</name>
    <dbReference type="NCBI Taxonomy" id="2011161"/>
    <lineage>
        <taxon>Eukaryota</taxon>
        <taxon>Metazoa</taxon>
        <taxon>Ecdysozoa</taxon>
        <taxon>Nematoda</taxon>
        <taxon>Chromadorea</taxon>
        <taxon>Plectida</taxon>
        <taxon>Plectina</taxon>
        <taxon>Plectoidea</taxon>
        <taxon>Plectidae</taxon>
        <taxon>Plectus</taxon>
    </lineage>
</organism>
<dbReference type="PIRSF" id="PIRSF005799">
    <property type="entry name" value="UDP-gal_transpt"/>
    <property type="match status" value="1"/>
</dbReference>
<name>A0A914W947_9BILA</name>
<dbReference type="NCBIfam" id="TIGR00803">
    <property type="entry name" value="nst"/>
    <property type="match status" value="1"/>
</dbReference>
<dbReference type="InterPro" id="IPR037185">
    <property type="entry name" value="EmrE-like"/>
</dbReference>
<protein>
    <submittedName>
        <fullName evidence="9">Uncharacterized protein</fullName>
    </submittedName>
</protein>
<evidence type="ECO:0000313" key="8">
    <source>
        <dbReference type="Proteomes" id="UP000887566"/>
    </source>
</evidence>
<keyword evidence="3" id="KW-0813">Transport</keyword>
<proteinExistence type="inferred from homology"/>
<dbReference type="InterPro" id="IPR007271">
    <property type="entry name" value="Nuc_sug_transpt"/>
</dbReference>